<dbReference type="SMART" id="SM00332">
    <property type="entry name" value="PP2Cc"/>
    <property type="match status" value="1"/>
</dbReference>
<dbReference type="Gene3D" id="3.60.40.10">
    <property type="entry name" value="PPM-type phosphatase domain"/>
    <property type="match status" value="1"/>
</dbReference>
<dbReference type="NCBIfam" id="NF033484">
    <property type="entry name" value="Stp1_PP2C_phos"/>
    <property type="match status" value="1"/>
</dbReference>
<dbReference type="SUPFAM" id="SSF81606">
    <property type="entry name" value="PP2C-like"/>
    <property type="match status" value="1"/>
</dbReference>
<name>A0A3B1AD37_9ZZZZ</name>
<dbReference type="PROSITE" id="PS51746">
    <property type="entry name" value="PPM_2"/>
    <property type="match status" value="1"/>
</dbReference>
<proteinExistence type="predicted"/>
<gene>
    <name evidence="2" type="ORF">MNBD_GAMMA22-2798</name>
</gene>
<dbReference type="PANTHER" id="PTHR13832">
    <property type="entry name" value="PROTEIN PHOSPHATASE 2C"/>
    <property type="match status" value="1"/>
</dbReference>
<sequence>MTNYNIKIHGQSDVGLSRDHNEDDFMCEEDMNLAVLADGMGGHNAGEVASKIAVQQVCSALKAVLRPEFELSSDIQYKDIVRDAVELANTEIHEHSLEHPECAGMGTTLVSTLVRDDKIMLANVGDSRIYRLRDKKLEQLTNDHSLVQELVENGYLSAEEANISVSKNLITRALGIGAEVEVDVFVHDIQENDLYLLCSDGLSDLVEDSAIEASLIEHDKNLPILSKSLINLANTNGGNDNITVILVSISAGP</sequence>
<dbReference type="AlphaFoldDB" id="A0A3B1AD37"/>
<organism evidence="2">
    <name type="scientific">hydrothermal vent metagenome</name>
    <dbReference type="NCBI Taxonomy" id="652676"/>
    <lineage>
        <taxon>unclassified sequences</taxon>
        <taxon>metagenomes</taxon>
        <taxon>ecological metagenomes</taxon>
    </lineage>
</organism>
<reference evidence="2" key="1">
    <citation type="submission" date="2018-06" db="EMBL/GenBank/DDBJ databases">
        <authorList>
            <person name="Zhirakovskaya E."/>
        </authorList>
    </citation>
    <scope>NUCLEOTIDE SEQUENCE</scope>
</reference>
<dbReference type="PANTHER" id="PTHR13832:SF827">
    <property type="entry name" value="PROTEIN PHOSPHATASE 1L"/>
    <property type="match status" value="1"/>
</dbReference>
<feature type="domain" description="PPM-type phosphatase" evidence="1">
    <location>
        <begin position="7"/>
        <end position="249"/>
    </location>
</feature>
<dbReference type="InterPro" id="IPR015655">
    <property type="entry name" value="PP2C"/>
</dbReference>
<dbReference type="Pfam" id="PF13672">
    <property type="entry name" value="PP2C_2"/>
    <property type="match status" value="1"/>
</dbReference>
<dbReference type="CDD" id="cd00143">
    <property type="entry name" value="PP2Cc"/>
    <property type="match status" value="1"/>
</dbReference>
<dbReference type="SMART" id="SM00331">
    <property type="entry name" value="PP2C_SIG"/>
    <property type="match status" value="1"/>
</dbReference>
<evidence type="ECO:0000313" key="2">
    <source>
        <dbReference type="EMBL" id="VAW91734.1"/>
    </source>
</evidence>
<dbReference type="InterPro" id="IPR001932">
    <property type="entry name" value="PPM-type_phosphatase-like_dom"/>
</dbReference>
<dbReference type="InterPro" id="IPR036457">
    <property type="entry name" value="PPM-type-like_dom_sf"/>
</dbReference>
<protein>
    <submittedName>
        <fullName evidence="2">Protein serine/threonine phosphatase PrpC, regulation of stationary phase</fullName>
    </submittedName>
</protein>
<accession>A0A3B1AD37</accession>
<dbReference type="GO" id="GO:0004722">
    <property type="term" value="F:protein serine/threonine phosphatase activity"/>
    <property type="evidence" value="ECO:0007669"/>
    <property type="project" value="InterPro"/>
</dbReference>
<dbReference type="EMBL" id="UOFS01000006">
    <property type="protein sequence ID" value="VAW91734.1"/>
    <property type="molecule type" value="Genomic_DNA"/>
</dbReference>
<evidence type="ECO:0000259" key="1">
    <source>
        <dbReference type="PROSITE" id="PS51746"/>
    </source>
</evidence>